<protein>
    <submittedName>
        <fullName evidence="1">Uncharacterized protein</fullName>
    </submittedName>
</protein>
<dbReference type="EMBL" id="OZ021737">
    <property type="protein sequence ID" value="CAK9318839.1"/>
    <property type="molecule type" value="Genomic_DNA"/>
</dbReference>
<evidence type="ECO:0000313" key="1">
    <source>
        <dbReference type="EMBL" id="CAK9318839.1"/>
    </source>
</evidence>
<sequence length="137" mass="15938">MQFDFISFHFRIRLSLTKPLQNPLQLLFFSQILSSFRSRCFNFLFVCLPNACFVQPLFFSLVPLFDTNIICWVLPLAWMIEKESERKERESGGLGSFPAILVSRAGHGRSKQEKEKVSFLELKDIPIGPLEKPFFFV</sequence>
<evidence type="ECO:0000313" key="2">
    <source>
        <dbReference type="Proteomes" id="UP001642487"/>
    </source>
</evidence>
<reference evidence="1 2" key="1">
    <citation type="submission" date="2024-03" db="EMBL/GenBank/DDBJ databases">
        <authorList>
            <person name="Gkanogiannis A."/>
            <person name="Becerra Lopez-Lavalle L."/>
        </authorList>
    </citation>
    <scope>NUCLEOTIDE SEQUENCE [LARGE SCALE GENOMIC DNA]</scope>
</reference>
<name>A0ABP0YEF8_9ROSI</name>
<accession>A0ABP0YEF8</accession>
<proteinExistence type="predicted"/>
<gene>
    <name evidence="1" type="ORF">CITCOLO1_LOCUS10813</name>
</gene>
<dbReference type="Proteomes" id="UP001642487">
    <property type="component" value="Chromosome 3"/>
</dbReference>
<keyword evidence="2" id="KW-1185">Reference proteome</keyword>
<organism evidence="1 2">
    <name type="scientific">Citrullus colocynthis</name>
    <name type="common">colocynth</name>
    <dbReference type="NCBI Taxonomy" id="252529"/>
    <lineage>
        <taxon>Eukaryota</taxon>
        <taxon>Viridiplantae</taxon>
        <taxon>Streptophyta</taxon>
        <taxon>Embryophyta</taxon>
        <taxon>Tracheophyta</taxon>
        <taxon>Spermatophyta</taxon>
        <taxon>Magnoliopsida</taxon>
        <taxon>eudicotyledons</taxon>
        <taxon>Gunneridae</taxon>
        <taxon>Pentapetalae</taxon>
        <taxon>rosids</taxon>
        <taxon>fabids</taxon>
        <taxon>Cucurbitales</taxon>
        <taxon>Cucurbitaceae</taxon>
        <taxon>Benincaseae</taxon>
        <taxon>Citrullus</taxon>
    </lineage>
</organism>